<proteinExistence type="predicted"/>
<sequence>MAFFKSKAFWGITATTAGAIYAVPKLTGNLFETPATRGVAEAFTAGGGSPTHTPAAGNATRSRTEVRQRREGEGVGLGSKHFHENHAAQRADAPNVIAKKFNEAFTGMAAPGKSCSPWYSC</sequence>
<evidence type="ECO:0000313" key="3">
    <source>
        <dbReference type="Proteomes" id="UP001492380"/>
    </source>
</evidence>
<evidence type="ECO:0000313" key="2">
    <source>
        <dbReference type="EMBL" id="KAK8244403.1"/>
    </source>
</evidence>
<feature type="region of interest" description="Disordered" evidence="1">
    <location>
        <begin position="42"/>
        <end position="93"/>
    </location>
</feature>
<dbReference type="EMBL" id="JBBWRZ010000002">
    <property type="protein sequence ID" value="KAK8244403.1"/>
    <property type="molecule type" value="Genomic_DNA"/>
</dbReference>
<organism evidence="2 3">
    <name type="scientific">Phyllosticta capitalensis</name>
    <dbReference type="NCBI Taxonomy" id="121624"/>
    <lineage>
        <taxon>Eukaryota</taxon>
        <taxon>Fungi</taxon>
        <taxon>Dikarya</taxon>
        <taxon>Ascomycota</taxon>
        <taxon>Pezizomycotina</taxon>
        <taxon>Dothideomycetes</taxon>
        <taxon>Dothideomycetes incertae sedis</taxon>
        <taxon>Botryosphaeriales</taxon>
        <taxon>Phyllostictaceae</taxon>
        <taxon>Phyllosticta</taxon>
    </lineage>
</organism>
<feature type="compositionally biased region" description="Basic and acidic residues" evidence="1">
    <location>
        <begin position="62"/>
        <end position="73"/>
    </location>
</feature>
<protein>
    <submittedName>
        <fullName evidence="2">Uncharacterized protein</fullName>
    </submittedName>
</protein>
<gene>
    <name evidence="2" type="ORF">HDK90DRAFT_508123</name>
</gene>
<keyword evidence="3" id="KW-1185">Reference proteome</keyword>
<accession>A0ABR1Z0C3</accession>
<name>A0ABR1Z0C3_9PEZI</name>
<reference evidence="2 3" key="1">
    <citation type="submission" date="2024-04" db="EMBL/GenBank/DDBJ databases">
        <title>Phyllosticta paracitricarpa is synonymous to the EU quarantine fungus P. citricarpa based on phylogenomic analyses.</title>
        <authorList>
            <consortium name="Lawrence Berkeley National Laboratory"/>
            <person name="Van Ingen-Buijs V.A."/>
            <person name="Van Westerhoven A.C."/>
            <person name="Haridas S."/>
            <person name="Skiadas P."/>
            <person name="Martin F."/>
            <person name="Groenewald J.Z."/>
            <person name="Crous P.W."/>
            <person name="Seidl M.F."/>
        </authorList>
    </citation>
    <scope>NUCLEOTIDE SEQUENCE [LARGE SCALE GENOMIC DNA]</scope>
    <source>
        <strain evidence="2 3">CBS 123374</strain>
    </source>
</reference>
<comment type="caution">
    <text evidence="2">The sequence shown here is derived from an EMBL/GenBank/DDBJ whole genome shotgun (WGS) entry which is preliminary data.</text>
</comment>
<evidence type="ECO:0000256" key="1">
    <source>
        <dbReference type="SAM" id="MobiDB-lite"/>
    </source>
</evidence>
<dbReference type="Proteomes" id="UP001492380">
    <property type="component" value="Unassembled WGS sequence"/>
</dbReference>